<evidence type="ECO:0000259" key="1">
    <source>
        <dbReference type="Pfam" id="PF12697"/>
    </source>
</evidence>
<dbReference type="EMBL" id="CAFBIY010000030">
    <property type="protein sequence ID" value="CAB4848773.1"/>
    <property type="molecule type" value="Genomic_DNA"/>
</dbReference>
<dbReference type="EMBL" id="CAESGF010000005">
    <property type="protein sequence ID" value="CAB4363238.1"/>
    <property type="molecule type" value="Genomic_DNA"/>
</dbReference>
<gene>
    <name evidence="3" type="ORF">UFOPK2656_02222</name>
    <name evidence="4" type="ORF">UFOPK3099_00745</name>
    <name evidence="5" type="ORF">UFOPK3267_00778</name>
    <name evidence="6" type="ORF">UFOPK3651_01279</name>
    <name evidence="7" type="ORF">UFOPK3931_02338</name>
    <name evidence="2" type="ORF">UFOPK4189_01020</name>
</gene>
<dbReference type="GO" id="GO:0052689">
    <property type="term" value="F:carboxylic ester hydrolase activity"/>
    <property type="evidence" value="ECO:0007669"/>
    <property type="project" value="InterPro"/>
</dbReference>
<reference evidence="2" key="1">
    <citation type="submission" date="2020-05" db="EMBL/GenBank/DDBJ databases">
        <authorList>
            <person name="Chiriac C."/>
            <person name="Salcher M."/>
            <person name="Ghai R."/>
            <person name="Kavagutti S V."/>
        </authorList>
    </citation>
    <scope>NUCLEOTIDE SEQUENCE</scope>
</reference>
<dbReference type="Pfam" id="PF12697">
    <property type="entry name" value="Abhydrolase_6"/>
    <property type="match status" value="1"/>
</dbReference>
<evidence type="ECO:0000313" key="7">
    <source>
        <dbReference type="EMBL" id="CAB5003683.1"/>
    </source>
</evidence>
<evidence type="ECO:0000313" key="2">
    <source>
        <dbReference type="EMBL" id="CAB4363238.1"/>
    </source>
</evidence>
<dbReference type="InterPro" id="IPR029058">
    <property type="entry name" value="AB_hydrolase_fold"/>
</dbReference>
<dbReference type="PIRSF" id="PIRSF017388">
    <property type="entry name" value="Esterase_lipase"/>
    <property type="match status" value="1"/>
</dbReference>
<dbReference type="EMBL" id="CAFAAV010000041">
    <property type="protein sequence ID" value="CAB4811056.1"/>
    <property type="molecule type" value="Genomic_DNA"/>
</dbReference>
<dbReference type="SUPFAM" id="SSF53474">
    <property type="entry name" value="alpha/beta-Hydrolases"/>
    <property type="match status" value="1"/>
</dbReference>
<feature type="domain" description="AB hydrolase-1" evidence="1">
    <location>
        <begin position="4"/>
        <end position="203"/>
    </location>
</feature>
<dbReference type="InterPro" id="IPR000073">
    <property type="entry name" value="AB_hydrolase_1"/>
</dbReference>
<name>A0A6J6A4F6_9ZZZZ</name>
<evidence type="ECO:0000313" key="3">
    <source>
        <dbReference type="EMBL" id="CAB4732406.1"/>
    </source>
</evidence>
<dbReference type="EMBL" id="CAFBMT010000005">
    <property type="protein sequence ID" value="CAB4927732.1"/>
    <property type="molecule type" value="Genomic_DNA"/>
</dbReference>
<dbReference type="AlphaFoldDB" id="A0A6J6A4F6"/>
<dbReference type="InterPro" id="IPR012354">
    <property type="entry name" value="Esterase_lipase"/>
</dbReference>
<organism evidence="2">
    <name type="scientific">freshwater metagenome</name>
    <dbReference type="NCBI Taxonomy" id="449393"/>
    <lineage>
        <taxon>unclassified sequences</taxon>
        <taxon>metagenomes</taxon>
        <taxon>ecological metagenomes</taxon>
    </lineage>
</organism>
<dbReference type="EMBL" id="CAFBOL010000078">
    <property type="protein sequence ID" value="CAB5003683.1"/>
    <property type="molecule type" value="Genomic_DNA"/>
</dbReference>
<proteinExistence type="predicted"/>
<dbReference type="Gene3D" id="3.40.50.1820">
    <property type="entry name" value="alpha/beta hydrolase"/>
    <property type="match status" value="1"/>
</dbReference>
<evidence type="ECO:0000313" key="6">
    <source>
        <dbReference type="EMBL" id="CAB4927732.1"/>
    </source>
</evidence>
<protein>
    <submittedName>
        <fullName evidence="2">Unannotated protein</fullName>
    </submittedName>
</protein>
<evidence type="ECO:0000313" key="4">
    <source>
        <dbReference type="EMBL" id="CAB4811056.1"/>
    </source>
</evidence>
<sequence>MTTILCLHGLGGTGRTMQPLADALTALGHTVHTPTLPGHGTVAADLLGVTWTDWVDAADLAVSETGADLVVGQSMGGAIALAVAVRQRRHATLRKVVAINCPAPDPDAVDGLEWQQSRGIEWIDGPPLGDGEEGYTRFPITALLTMTDGVLATGLAGVTLPVLLVTSAFDEVVDPYSAGTIAGGLGGPVTRLLLPNSGHVATHGPDLALLVAAIDNFV</sequence>
<evidence type="ECO:0000313" key="5">
    <source>
        <dbReference type="EMBL" id="CAB4848773.1"/>
    </source>
</evidence>
<accession>A0A6J6A4F6</accession>
<dbReference type="EMBL" id="CAEZYF010000014">
    <property type="protein sequence ID" value="CAB4732406.1"/>
    <property type="molecule type" value="Genomic_DNA"/>
</dbReference>